<dbReference type="EMBL" id="HBER01007993">
    <property type="protein sequence ID" value="CAD8528705.1"/>
    <property type="molecule type" value="Transcribed_RNA"/>
</dbReference>
<evidence type="ECO:0000256" key="1">
    <source>
        <dbReference type="SAM" id="MobiDB-lite"/>
    </source>
</evidence>
<protein>
    <recommendedName>
        <fullName evidence="4">Tail specific protease domain-containing protein</fullName>
    </recommendedName>
</protein>
<feature type="signal peptide" evidence="2">
    <location>
        <begin position="1"/>
        <end position="16"/>
    </location>
</feature>
<evidence type="ECO:0000256" key="2">
    <source>
        <dbReference type="SAM" id="SignalP"/>
    </source>
</evidence>
<reference evidence="3" key="1">
    <citation type="submission" date="2021-01" db="EMBL/GenBank/DDBJ databases">
        <authorList>
            <person name="Corre E."/>
            <person name="Pelletier E."/>
            <person name="Niang G."/>
            <person name="Scheremetjew M."/>
            <person name="Finn R."/>
            <person name="Kale V."/>
            <person name="Holt S."/>
            <person name="Cochrane G."/>
            <person name="Meng A."/>
            <person name="Brown T."/>
            <person name="Cohen L."/>
        </authorList>
    </citation>
    <scope>NUCLEOTIDE SEQUENCE</scope>
    <source>
        <strain evidence="3">RCC1130</strain>
    </source>
</reference>
<keyword evidence="2" id="KW-0732">Signal</keyword>
<feature type="compositionally biased region" description="Basic and acidic residues" evidence="1">
    <location>
        <begin position="374"/>
        <end position="390"/>
    </location>
</feature>
<accession>A0A7S0NQM9</accession>
<name>A0A7S0NQM9_9EUKA</name>
<evidence type="ECO:0000313" key="3">
    <source>
        <dbReference type="EMBL" id="CAD8528705.1"/>
    </source>
</evidence>
<gene>
    <name evidence="3" type="ORF">CLEP1334_LOCUS3957</name>
</gene>
<feature type="region of interest" description="Disordered" evidence="1">
    <location>
        <begin position="325"/>
        <end position="344"/>
    </location>
</feature>
<feature type="chain" id="PRO_5030615794" description="Tail specific protease domain-containing protein" evidence="2">
    <location>
        <begin position="17"/>
        <end position="589"/>
    </location>
</feature>
<organism evidence="3">
    <name type="scientific">Calcidiscus leptoporus</name>
    <dbReference type="NCBI Taxonomy" id="127549"/>
    <lineage>
        <taxon>Eukaryota</taxon>
        <taxon>Haptista</taxon>
        <taxon>Haptophyta</taxon>
        <taxon>Prymnesiophyceae</taxon>
        <taxon>Coccolithales</taxon>
        <taxon>Calcidiscaceae</taxon>
        <taxon>Calcidiscus</taxon>
    </lineage>
</organism>
<proteinExistence type="predicted"/>
<sequence length="589" mass="65273">MAYATVLLILALAAAADQTDEPINECAVTQSPYDKSWWATPKQLRACLDAIPFDVPARRQCSLELLWHQLGEVYGYIGLQRDSTFTDTSFPSYLDGLVTEHYSKLGPELDQLKKDLEDEASMGIFLLKVSQMISRFNDGHTNAPYPIGWDCYLAAERVVGENLPYFLPNFGLREGATGETEVFFQKGPFADWQNGTIASIGGEKAIDYLLRMAREYGNTGMKDAGPQLNAFMSSWNLKMNQPWIPEGEDEAKVVMANGEEGKTPLKWFCSVNPDDFLTADHKCTSAAECRKAVEKMQKHFYPKRDTVDLVQELNAMGIDSLCEHYPSEKPEHRRLNAETGARRDRDMGETLEHRRLSAAPFSVGQLAKLDAARLDAEEKESKPAPPREAESGASHRRRRLSIAPDLGWLPDLNNPSATSCGAKARAHLKSLPEDAPLEHALFVNATFGSASGVIVAGKVCEMAYIDAQPGLDWNFMKLAKPVRVRSCHVSVAVEAATDTRVTILGVPAFEERRPEHINENPFDQNVKLIFPTLECAQMAVEVARRFSAGKLLIDEVNNGGGSIGLGYMLNDFLYRGNSEASQRPPRLLG</sequence>
<feature type="region of interest" description="Disordered" evidence="1">
    <location>
        <begin position="374"/>
        <end position="397"/>
    </location>
</feature>
<dbReference type="AlphaFoldDB" id="A0A7S0NQM9"/>
<evidence type="ECO:0008006" key="4">
    <source>
        <dbReference type="Google" id="ProtNLM"/>
    </source>
</evidence>